<dbReference type="GO" id="GO:0046100">
    <property type="term" value="P:hypoxanthine metabolic process"/>
    <property type="evidence" value="ECO:0007669"/>
    <property type="project" value="TreeGrafter"/>
</dbReference>
<dbReference type="GO" id="GO:0032264">
    <property type="term" value="P:IMP salvage"/>
    <property type="evidence" value="ECO:0007669"/>
    <property type="project" value="TreeGrafter"/>
</dbReference>
<comment type="caution">
    <text evidence="2">The sequence shown here is derived from an EMBL/GenBank/DDBJ whole genome shotgun (WGS) entry which is preliminary data.</text>
</comment>
<reference evidence="2 3" key="1">
    <citation type="submission" date="2016-11" db="EMBL/GenBank/DDBJ databases">
        <title>The macronuclear genome of Stentor coeruleus: a giant cell with tiny introns.</title>
        <authorList>
            <person name="Slabodnick M."/>
            <person name="Ruby J.G."/>
            <person name="Reiff S.B."/>
            <person name="Swart E.C."/>
            <person name="Gosai S."/>
            <person name="Prabakaran S."/>
            <person name="Witkowska E."/>
            <person name="Larue G.E."/>
            <person name="Fisher S."/>
            <person name="Freeman R.M."/>
            <person name="Gunawardena J."/>
            <person name="Chu W."/>
            <person name="Stover N.A."/>
            <person name="Gregory B.D."/>
            <person name="Nowacki M."/>
            <person name="Derisi J."/>
            <person name="Roy S.W."/>
            <person name="Marshall W.F."/>
            <person name="Sood P."/>
        </authorList>
    </citation>
    <scope>NUCLEOTIDE SEQUENCE [LARGE SCALE GENOMIC DNA]</scope>
    <source>
        <strain evidence="2">WM001</strain>
    </source>
</reference>
<organism evidence="2 3">
    <name type="scientific">Stentor coeruleus</name>
    <dbReference type="NCBI Taxonomy" id="5963"/>
    <lineage>
        <taxon>Eukaryota</taxon>
        <taxon>Sar</taxon>
        <taxon>Alveolata</taxon>
        <taxon>Ciliophora</taxon>
        <taxon>Postciliodesmatophora</taxon>
        <taxon>Heterotrichea</taxon>
        <taxon>Heterotrichida</taxon>
        <taxon>Stentoridae</taxon>
        <taxon>Stentor</taxon>
    </lineage>
</organism>
<dbReference type="InterPro" id="IPR050408">
    <property type="entry name" value="HGPRT"/>
</dbReference>
<dbReference type="GO" id="GO:0000287">
    <property type="term" value="F:magnesium ion binding"/>
    <property type="evidence" value="ECO:0007669"/>
    <property type="project" value="TreeGrafter"/>
</dbReference>
<evidence type="ECO:0000313" key="2">
    <source>
        <dbReference type="EMBL" id="OMJ67411.1"/>
    </source>
</evidence>
<evidence type="ECO:0000259" key="1">
    <source>
        <dbReference type="Pfam" id="PF00156"/>
    </source>
</evidence>
<dbReference type="GO" id="GO:0005829">
    <property type="term" value="C:cytosol"/>
    <property type="evidence" value="ECO:0007669"/>
    <property type="project" value="TreeGrafter"/>
</dbReference>
<dbReference type="Gene3D" id="3.40.50.2020">
    <property type="match status" value="1"/>
</dbReference>
<keyword evidence="3" id="KW-1185">Reference proteome</keyword>
<protein>
    <recommendedName>
        <fullName evidence="1">Phosphoribosyltransferase domain-containing protein</fullName>
    </recommendedName>
</protein>
<dbReference type="GO" id="GO:0032263">
    <property type="term" value="P:GMP salvage"/>
    <property type="evidence" value="ECO:0007669"/>
    <property type="project" value="TreeGrafter"/>
</dbReference>
<gene>
    <name evidence="2" type="ORF">SteCoe_35434</name>
</gene>
<dbReference type="Pfam" id="PF00156">
    <property type="entry name" value="Pribosyltran"/>
    <property type="match status" value="1"/>
</dbReference>
<dbReference type="AlphaFoldDB" id="A0A1R2ASA6"/>
<proteinExistence type="predicted"/>
<accession>A0A1R2ASA6</accession>
<evidence type="ECO:0000313" key="3">
    <source>
        <dbReference type="Proteomes" id="UP000187209"/>
    </source>
</evidence>
<dbReference type="OrthoDB" id="9449045at2759"/>
<dbReference type="PANTHER" id="PTHR43340">
    <property type="entry name" value="HYPOXANTHINE-GUANINE PHOSPHORIBOSYLTRANSFERASE"/>
    <property type="match status" value="1"/>
</dbReference>
<dbReference type="InterPro" id="IPR000836">
    <property type="entry name" value="PRTase_dom"/>
</dbReference>
<name>A0A1R2ASA6_9CILI</name>
<dbReference type="Proteomes" id="UP000187209">
    <property type="component" value="Unassembled WGS sequence"/>
</dbReference>
<dbReference type="InterPro" id="IPR029057">
    <property type="entry name" value="PRTase-like"/>
</dbReference>
<dbReference type="GO" id="GO:0006178">
    <property type="term" value="P:guanine salvage"/>
    <property type="evidence" value="ECO:0007669"/>
    <property type="project" value="TreeGrafter"/>
</dbReference>
<dbReference type="EMBL" id="MPUH01001503">
    <property type="protein sequence ID" value="OMJ67411.1"/>
    <property type="molecule type" value="Genomic_DNA"/>
</dbReference>
<dbReference type="SUPFAM" id="SSF53271">
    <property type="entry name" value="PRTase-like"/>
    <property type="match status" value="1"/>
</dbReference>
<dbReference type="GO" id="GO:0004422">
    <property type="term" value="F:hypoxanthine phosphoribosyltransferase activity"/>
    <property type="evidence" value="ECO:0007669"/>
    <property type="project" value="TreeGrafter"/>
</dbReference>
<dbReference type="PANTHER" id="PTHR43340:SF1">
    <property type="entry name" value="HYPOXANTHINE PHOSPHORIBOSYLTRANSFERASE"/>
    <property type="match status" value="1"/>
</dbReference>
<feature type="domain" description="Phosphoribosyltransferase" evidence="1">
    <location>
        <begin position="37"/>
        <end position="187"/>
    </location>
</feature>
<dbReference type="CDD" id="cd06223">
    <property type="entry name" value="PRTases_typeI"/>
    <property type="match status" value="1"/>
</dbReference>
<sequence>MEPGNYIYVQDGFAIPADLVSIPKRYKPFIDHVLVNHGLLQDRISKLAEDISILYDGQKVTMLVVLKGAFRFAKDLAEAIDRVQGNIIYNLEFIRVKSYENDSQQTVRIESMEKIALENRNIIVIEDLVDSGTTLSGLKTEILSHNPASLRICTLFYKRNPINTVIIPDVIGFSVPNDWIIGYCMDYNEVFRDLNHVSILNEEGKAHFRV</sequence>